<evidence type="ECO:0000313" key="4">
    <source>
        <dbReference type="Proteomes" id="UP000466345"/>
    </source>
</evidence>
<dbReference type="InterPro" id="IPR029058">
    <property type="entry name" value="AB_hydrolase_fold"/>
</dbReference>
<reference evidence="3 4" key="1">
    <citation type="submission" date="2019-10" db="EMBL/GenBank/DDBJ databases">
        <title>Streptomyces smaragdinus sp. nov. and Streptomyces fabii sp. nov., isolated from the gut of fungus growing-termite Macrotermes natalensis.</title>
        <authorList>
            <person name="Schwitalla J."/>
            <person name="Benndorf R."/>
            <person name="Martin K."/>
            <person name="De Beer W."/>
            <person name="Kaster A.-K."/>
            <person name="Vollmers J."/>
            <person name="Poulsen M."/>
            <person name="Beemelmanns C."/>
        </authorList>
    </citation>
    <scope>NUCLEOTIDE SEQUENCE [LARGE SCALE GENOMIC DNA]</scope>
    <source>
        <strain evidence="3 4">RB5</strain>
    </source>
</reference>
<evidence type="ECO:0000313" key="3">
    <source>
        <dbReference type="EMBL" id="MQY14180.1"/>
    </source>
</evidence>
<gene>
    <name evidence="3" type="ORF">SRB5_43420</name>
</gene>
<dbReference type="SUPFAM" id="SSF53474">
    <property type="entry name" value="alpha/beta-Hydrolases"/>
    <property type="match status" value="1"/>
</dbReference>
<keyword evidence="4" id="KW-1185">Reference proteome</keyword>
<dbReference type="Gene3D" id="3.40.50.1820">
    <property type="entry name" value="alpha/beta hydrolase"/>
    <property type="match status" value="1"/>
</dbReference>
<feature type="domain" description="AB hydrolase-1" evidence="2">
    <location>
        <begin position="105"/>
        <end position="152"/>
    </location>
</feature>
<dbReference type="InterPro" id="IPR050300">
    <property type="entry name" value="GDXG_lipolytic_enzyme"/>
</dbReference>
<sequence>MTVDDVEAEALLGLAPVAPRRSFAYGEHPSQVVDLYGAGEPVIALLHGGFWREAYDRTHLSPLAAALAADLGRCVALVEYRRVGGGGGFPATFDDLPPALAALPGARPVTLVGHSAGGHLALWAASRCPSAVASVVGVSAVSDLGMAHELRLSDGAVSGLLGGQVAARLDETDPMRMRSPAPAVTLLHGSLDTTVPVALSRRYARHVGADLRVLDAVGHYAPVTPGTGAYGVLREVVRGR</sequence>
<dbReference type="Pfam" id="PF00561">
    <property type="entry name" value="Abhydrolase_1"/>
    <property type="match status" value="1"/>
</dbReference>
<proteinExistence type="predicted"/>
<dbReference type="Proteomes" id="UP000466345">
    <property type="component" value="Unassembled WGS sequence"/>
</dbReference>
<keyword evidence="1" id="KW-0378">Hydrolase</keyword>
<organism evidence="3 4">
    <name type="scientific">Streptomyces smaragdinus</name>
    <dbReference type="NCBI Taxonomy" id="2585196"/>
    <lineage>
        <taxon>Bacteria</taxon>
        <taxon>Bacillati</taxon>
        <taxon>Actinomycetota</taxon>
        <taxon>Actinomycetes</taxon>
        <taxon>Kitasatosporales</taxon>
        <taxon>Streptomycetaceae</taxon>
        <taxon>Streptomyces</taxon>
    </lineage>
</organism>
<dbReference type="InterPro" id="IPR000073">
    <property type="entry name" value="AB_hydrolase_1"/>
</dbReference>
<evidence type="ECO:0000256" key="1">
    <source>
        <dbReference type="ARBA" id="ARBA00022801"/>
    </source>
</evidence>
<dbReference type="RefSeq" id="WP_323378268.1">
    <property type="nucleotide sequence ID" value="NZ_WEGJ01000019.1"/>
</dbReference>
<protein>
    <recommendedName>
        <fullName evidence="2">AB hydrolase-1 domain-containing protein</fullName>
    </recommendedName>
</protein>
<dbReference type="PANTHER" id="PTHR48081">
    <property type="entry name" value="AB HYDROLASE SUPERFAMILY PROTEIN C4A8.06C"/>
    <property type="match status" value="1"/>
</dbReference>
<dbReference type="GO" id="GO:0016787">
    <property type="term" value="F:hydrolase activity"/>
    <property type="evidence" value="ECO:0007669"/>
    <property type="project" value="UniProtKB-KW"/>
</dbReference>
<name>A0A7K0CL10_9ACTN</name>
<dbReference type="AlphaFoldDB" id="A0A7K0CL10"/>
<evidence type="ECO:0000259" key="2">
    <source>
        <dbReference type="Pfam" id="PF00561"/>
    </source>
</evidence>
<comment type="caution">
    <text evidence="3">The sequence shown here is derived from an EMBL/GenBank/DDBJ whole genome shotgun (WGS) entry which is preliminary data.</text>
</comment>
<dbReference type="EMBL" id="WEGJ01000019">
    <property type="protein sequence ID" value="MQY14180.1"/>
    <property type="molecule type" value="Genomic_DNA"/>
</dbReference>
<accession>A0A7K0CL10</accession>